<organism evidence="1">
    <name type="scientific">viral metagenome</name>
    <dbReference type="NCBI Taxonomy" id="1070528"/>
    <lineage>
        <taxon>unclassified sequences</taxon>
        <taxon>metagenomes</taxon>
        <taxon>organismal metagenomes</taxon>
    </lineage>
</organism>
<accession>A0A6H1ZP88</accession>
<name>A0A6H1ZP88_9ZZZZ</name>
<reference evidence="1" key="1">
    <citation type="submission" date="2020-03" db="EMBL/GenBank/DDBJ databases">
        <title>The deep terrestrial virosphere.</title>
        <authorList>
            <person name="Holmfeldt K."/>
            <person name="Nilsson E."/>
            <person name="Simone D."/>
            <person name="Lopez-Fernandez M."/>
            <person name="Wu X."/>
            <person name="de Brujin I."/>
            <person name="Lundin D."/>
            <person name="Andersson A."/>
            <person name="Bertilsson S."/>
            <person name="Dopson M."/>
        </authorList>
    </citation>
    <scope>NUCLEOTIDE SEQUENCE</scope>
    <source>
        <strain evidence="2">MM415A00702</strain>
        <strain evidence="1">TM448A01288</strain>
    </source>
</reference>
<dbReference type="EMBL" id="MT144129">
    <property type="protein sequence ID" value="QJA49299.1"/>
    <property type="molecule type" value="Genomic_DNA"/>
</dbReference>
<dbReference type="EMBL" id="MT142425">
    <property type="protein sequence ID" value="QJA80511.1"/>
    <property type="molecule type" value="Genomic_DNA"/>
</dbReference>
<protein>
    <submittedName>
        <fullName evidence="1">Uncharacterized protein</fullName>
    </submittedName>
</protein>
<proteinExistence type="predicted"/>
<sequence>MADTQAKLGPGISTIGNGDQQTVLVIDTVAAPEKPSILCLHATADSTGVKTPYYLWVDSTGDLRIHTAIPTNQDSDGTVVGAMS</sequence>
<evidence type="ECO:0000313" key="2">
    <source>
        <dbReference type="EMBL" id="QJA80511.1"/>
    </source>
</evidence>
<evidence type="ECO:0000313" key="1">
    <source>
        <dbReference type="EMBL" id="QJA49299.1"/>
    </source>
</evidence>
<dbReference type="AlphaFoldDB" id="A0A6H1ZP88"/>
<gene>
    <name evidence="2" type="ORF">MM415A00702_0010</name>
    <name evidence="1" type="ORF">TM448A01288_0011</name>
</gene>